<dbReference type="InterPro" id="IPR027417">
    <property type="entry name" value="P-loop_NTPase"/>
</dbReference>
<dbReference type="Gene3D" id="3.40.50.10140">
    <property type="entry name" value="Toll/interleukin-1 receptor homology (TIR) domain"/>
    <property type="match status" value="1"/>
</dbReference>
<evidence type="ECO:0000256" key="2">
    <source>
        <dbReference type="SAM" id="MobiDB-lite"/>
    </source>
</evidence>
<dbReference type="GO" id="GO:0007165">
    <property type="term" value="P:signal transduction"/>
    <property type="evidence" value="ECO:0007669"/>
    <property type="project" value="InterPro"/>
</dbReference>
<dbReference type="Pfam" id="PF24883">
    <property type="entry name" value="NPHP3_N"/>
    <property type="match status" value="1"/>
</dbReference>
<dbReference type="Gene3D" id="3.40.50.300">
    <property type="entry name" value="P-loop containing nucleotide triphosphate hydrolases"/>
    <property type="match status" value="1"/>
</dbReference>
<evidence type="ECO:0000259" key="4">
    <source>
        <dbReference type="Pfam" id="PF24883"/>
    </source>
</evidence>
<dbReference type="SUPFAM" id="SSF52200">
    <property type="entry name" value="Toll/Interleukin receptor TIR domain"/>
    <property type="match status" value="1"/>
</dbReference>
<gene>
    <name evidence="5" type="ORF">HK100_009913</name>
</gene>
<feature type="domain" description="TIR" evidence="3">
    <location>
        <begin position="769"/>
        <end position="881"/>
    </location>
</feature>
<dbReference type="SUPFAM" id="SSF52540">
    <property type="entry name" value="P-loop containing nucleoside triphosphate hydrolases"/>
    <property type="match status" value="1"/>
</dbReference>
<dbReference type="PANTHER" id="PTHR10039:SF17">
    <property type="entry name" value="FUNGAL STAND N-TERMINAL GOODBYE DOMAIN-CONTAINING PROTEIN-RELATED"/>
    <property type="match status" value="1"/>
</dbReference>
<proteinExistence type="predicted"/>
<sequence>MQVLKKLDYQLGVDATLVFEGKSIQNDEDVLNMWNKLKIPDDAERMSSQSDTESEKTSYESSEELKLESLFESTKNQYSVAEAVFPVSAAIDKASKSPSLTLEDRFEHQIIDRIGGASEQNFESIVDELDWLAPVSFNSLNEKFRDSYVPNTRIWAVKDFNNWIKAGKTSTLCHLGGAGVGKTMVAWLIREKSHNYDYVVPAYFHCKHDDSDKNNPKSIITTLAYQLAQYSPGFNRFIKEVKRAYDVRKAADSDLVDLVDLANPFKRLILDGLGEIEQISEKPLVLIIDALDECGRQGDLDREYLLSTIASECQNLPSGVFLLVTSRPENDIVSKFDDLKTDEINIRDSSNMADIIKFVKHKFKQLDYLDGDYELRRNLIFQVAAASDGLFVFADLSCKEIVDAQKRSEFSIDGNTRLQTFVDSLESQNGLDGIYKSILERVYTAESESELLMFRSVMGVVCVCYEALSSEVVAFILKVSLIDVESVTGKIRSILYKEDGKLTVLHKTVKDYLVSSKRNADGRFFINASSSHNLMTERSFHVINSVQEYKTMMQYASRNWASHLENGRSKRHIAALEKFVSGRHPPLFDWIEIQLKSRNVFDSSRYFRLVLTYLSEVFKENPLYFVNRPEYNQAEELEIIKSAEILPVGSQKQRSDHKKNFSIFQRTETPQDGASRFKLFSNFQRQATTPIAVQSLPLSTSMPTTQLNDFQNLQSIYLKALSVFQDPNIQSNAAVIPGKTSSKPFAHIESVPANPTNIVPSYEVQSFDVMLSYQLKWDSQKKVGNVVNRLKNEYGLTVYFDVAEQPTNIYEAMADAIRKCKVFVPFLTERYQASKNSNREIQYACDLKKPIVPARDLKPGIKEEGIIYLITAGLLYIDFSGIDEGMPEFDIAAHNLYNQIANCLFIDGKLVEHDNYDLLFAQRLGLVLLDVQLLGCLVKETFPNINWITLSTAVERLTKSSFTSG</sequence>
<feature type="region of interest" description="Disordered" evidence="2">
    <location>
        <begin position="42"/>
        <end position="61"/>
    </location>
</feature>
<evidence type="ECO:0000313" key="5">
    <source>
        <dbReference type="EMBL" id="KAJ3127124.1"/>
    </source>
</evidence>
<dbReference type="PANTHER" id="PTHR10039">
    <property type="entry name" value="AMELOGENIN"/>
    <property type="match status" value="1"/>
</dbReference>
<keyword evidence="6" id="KW-1185">Reference proteome</keyword>
<reference evidence="5" key="1">
    <citation type="submission" date="2020-05" db="EMBL/GenBank/DDBJ databases">
        <title>Phylogenomic resolution of chytrid fungi.</title>
        <authorList>
            <person name="Stajich J.E."/>
            <person name="Amses K."/>
            <person name="Simmons R."/>
            <person name="Seto K."/>
            <person name="Myers J."/>
            <person name="Bonds A."/>
            <person name="Quandt C.A."/>
            <person name="Barry K."/>
            <person name="Liu P."/>
            <person name="Grigoriev I."/>
            <person name="Longcore J.E."/>
            <person name="James T.Y."/>
        </authorList>
    </citation>
    <scope>NUCLEOTIDE SEQUENCE</scope>
    <source>
        <strain evidence="5">JEL0513</strain>
    </source>
</reference>
<organism evidence="5 6">
    <name type="scientific">Physocladia obscura</name>
    <dbReference type="NCBI Taxonomy" id="109957"/>
    <lineage>
        <taxon>Eukaryota</taxon>
        <taxon>Fungi</taxon>
        <taxon>Fungi incertae sedis</taxon>
        <taxon>Chytridiomycota</taxon>
        <taxon>Chytridiomycota incertae sedis</taxon>
        <taxon>Chytridiomycetes</taxon>
        <taxon>Chytridiales</taxon>
        <taxon>Chytriomycetaceae</taxon>
        <taxon>Physocladia</taxon>
    </lineage>
</organism>
<dbReference type="InterPro" id="IPR056884">
    <property type="entry name" value="NPHP3-like_N"/>
</dbReference>
<evidence type="ECO:0000259" key="3">
    <source>
        <dbReference type="Pfam" id="PF13676"/>
    </source>
</evidence>
<accession>A0AAD5T3R2</accession>
<keyword evidence="1" id="KW-0677">Repeat</keyword>
<dbReference type="EMBL" id="JADGJH010000527">
    <property type="protein sequence ID" value="KAJ3127124.1"/>
    <property type="molecule type" value="Genomic_DNA"/>
</dbReference>
<evidence type="ECO:0000313" key="6">
    <source>
        <dbReference type="Proteomes" id="UP001211907"/>
    </source>
</evidence>
<evidence type="ECO:0000256" key="1">
    <source>
        <dbReference type="ARBA" id="ARBA00022737"/>
    </source>
</evidence>
<name>A0AAD5T3R2_9FUNG</name>
<dbReference type="InterPro" id="IPR000157">
    <property type="entry name" value="TIR_dom"/>
</dbReference>
<dbReference type="InterPro" id="IPR035897">
    <property type="entry name" value="Toll_tir_struct_dom_sf"/>
</dbReference>
<comment type="caution">
    <text evidence="5">The sequence shown here is derived from an EMBL/GenBank/DDBJ whole genome shotgun (WGS) entry which is preliminary data.</text>
</comment>
<dbReference type="Pfam" id="PF13676">
    <property type="entry name" value="TIR_2"/>
    <property type="match status" value="1"/>
</dbReference>
<evidence type="ECO:0008006" key="7">
    <source>
        <dbReference type="Google" id="ProtNLM"/>
    </source>
</evidence>
<dbReference type="Proteomes" id="UP001211907">
    <property type="component" value="Unassembled WGS sequence"/>
</dbReference>
<feature type="domain" description="Nephrocystin 3-like N-terminal" evidence="4">
    <location>
        <begin position="155"/>
        <end position="327"/>
    </location>
</feature>
<protein>
    <recommendedName>
        <fullName evidence="7">NACHT domain-containing protein</fullName>
    </recommendedName>
</protein>
<dbReference type="AlphaFoldDB" id="A0AAD5T3R2"/>